<feature type="compositionally biased region" description="Basic and acidic residues" evidence="1">
    <location>
        <begin position="143"/>
        <end position="153"/>
    </location>
</feature>
<dbReference type="EMBL" id="CM007891">
    <property type="protein sequence ID" value="OTG34698.1"/>
    <property type="molecule type" value="Genomic_DNA"/>
</dbReference>
<evidence type="ECO:0000313" key="2">
    <source>
        <dbReference type="EMBL" id="OTG34698.1"/>
    </source>
</evidence>
<dbReference type="InParanoid" id="A0A251VGC8"/>
<evidence type="ECO:0000313" key="3">
    <source>
        <dbReference type="Proteomes" id="UP000215914"/>
    </source>
</evidence>
<protein>
    <submittedName>
        <fullName evidence="2">Uncharacterized protein</fullName>
    </submittedName>
</protein>
<gene>
    <name evidence="2" type="ORF">HannXRQ_Chr02g0048641</name>
</gene>
<accession>A0A251VGC8</accession>
<reference evidence="3" key="1">
    <citation type="journal article" date="2017" name="Nature">
        <title>The sunflower genome provides insights into oil metabolism, flowering and Asterid evolution.</title>
        <authorList>
            <person name="Badouin H."/>
            <person name="Gouzy J."/>
            <person name="Grassa C.J."/>
            <person name="Murat F."/>
            <person name="Staton S.E."/>
            <person name="Cottret L."/>
            <person name="Lelandais-Briere C."/>
            <person name="Owens G.L."/>
            <person name="Carrere S."/>
            <person name="Mayjonade B."/>
            <person name="Legrand L."/>
            <person name="Gill N."/>
            <person name="Kane N.C."/>
            <person name="Bowers J.E."/>
            <person name="Hubner S."/>
            <person name="Bellec A."/>
            <person name="Berard A."/>
            <person name="Berges H."/>
            <person name="Blanchet N."/>
            <person name="Boniface M.C."/>
            <person name="Brunel D."/>
            <person name="Catrice O."/>
            <person name="Chaidir N."/>
            <person name="Claudel C."/>
            <person name="Donnadieu C."/>
            <person name="Faraut T."/>
            <person name="Fievet G."/>
            <person name="Helmstetter N."/>
            <person name="King M."/>
            <person name="Knapp S.J."/>
            <person name="Lai Z."/>
            <person name="Le Paslier M.C."/>
            <person name="Lippi Y."/>
            <person name="Lorenzon L."/>
            <person name="Mandel J.R."/>
            <person name="Marage G."/>
            <person name="Marchand G."/>
            <person name="Marquand E."/>
            <person name="Bret-Mestries E."/>
            <person name="Morien E."/>
            <person name="Nambeesan S."/>
            <person name="Nguyen T."/>
            <person name="Pegot-Espagnet P."/>
            <person name="Pouilly N."/>
            <person name="Raftis F."/>
            <person name="Sallet E."/>
            <person name="Schiex T."/>
            <person name="Thomas J."/>
            <person name="Vandecasteele C."/>
            <person name="Vares D."/>
            <person name="Vear F."/>
            <person name="Vautrin S."/>
            <person name="Crespi M."/>
            <person name="Mangin B."/>
            <person name="Burke J.M."/>
            <person name="Salse J."/>
            <person name="Munos S."/>
            <person name="Vincourt P."/>
            <person name="Rieseberg L.H."/>
            <person name="Langlade N.B."/>
        </authorList>
    </citation>
    <scope>NUCLEOTIDE SEQUENCE [LARGE SCALE GENOMIC DNA]</scope>
    <source>
        <strain evidence="3">cv. SF193</strain>
    </source>
</reference>
<feature type="region of interest" description="Disordered" evidence="1">
    <location>
        <begin position="21"/>
        <end position="42"/>
    </location>
</feature>
<keyword evidence="3" id="KW-1185">Reference proteome</keyword>
<feature type="compositionally biased region" description="Low complexity" evidence="1">
    <location>
        <begin position="26"/>
        <end position="41"/>
    </location>
</feature>
<proteinExistence type="predicted"/>
<dbReference type="AlphaFoldDB" id="A0A251VGC8"/>
<feature type="region of interest" description="Disordered" evidence="1">
    <location>
        <begin position="130"/>
        <end position="153"/>
    </location>
</feature>
<dbReference type="Proteomes" id="UP000215914">
    <property type="component" value="Chromosome 2"/>
</dbReference>
<sequence length="153" mass="17539">MFSIIYIPPFYPFTQTSASLHSGNQSRSPASSDDPPSLRSRTTITLPLPRFHFLTNRMKKSHTMLVHRSSLEIEVHDGAVWPCFACRARSRKHLPCTSRISKLTGAARGSRRKHVIATVSFEPLHIHRRLPEDPYSSRRRPKSQREPRHVSFG</sequence>
<evidence type="ECO:0000256" key="1">
    <source>
        <dbReference type="SAM" id="MobiDB-lite"/>
    </source>
</evidence>
<organism evidence="2 3">
    <name type="scientific">Helianthus annuus</name>
    <name type="common">Common sunflower</name>
    <dbReference type="NCBI Taxonomy" id="4232"/>
    <lineage>
        <taxon>Eukaryota</taxon>
        <taxon>Viridiplantae</taxon>
        <taxon>Streptophyta</taxon>
        <taxon>Embryophyta</taxon>
        <taxon>Tracheophyta</taxon>
        <taxon>Spermatophyta</taxon>
        <taxon>Magnoliopsida</taxon>
        <taxon>eudicotyledons</taxon>
        <taxon>Gunneridae</taxon>
        <taxon>Pentapetalae</taxon>
        <taxon>asterids</taxon>
        <taxon>campanulids</taxon>
        <taxon>Asterales</taxon>
        <taxon>Asteraceae</taxon>
        <taxon>Asteroideae</taxon>
        <taxon>Heliantheae alliance</taxon>
        <taxon>Heliantheae</taxon>
        <taxon>Helianthus</taxon>
    </lineage>
</organism>
<name>A0A251VGC8_HELAN</name>